<dbReference type="PANTHER" id="PTHR13501:SF8">
    <property type="entry name" value="LARGE RIBOSOMAL SUBUNIT PROTEIN UL22M"/>
    <property type="match status" value="1"/>
</dbReference>
<keyword evidence="7" id="KW-0812">Transmembrane</keyword>
<dbReference type="Proteomes" id="UP000289738">
    <property type="component" value="Chromosome B06"/>
</dbReference>
<comment type="similarity">
    <text evidence="1 6">Belongs to the universal ribosomal protein uL22 family.</text>
</comment>
<name>A0A444YG55_ARAHY</name>
<evidence type="ECO:0000256" key="5">
    <source>
        <dbReference type="PROSITE-ProRule" id="PRU00708"/>
    </source>
</evidence>
<evidence type="ECO:0000256" key="3">
    <source>
        <dbReference type="ARBA" id="ARBA00022980"/>
    </source>
</evidence>
<dbReference type="CDD" id="cd00336">
    <property type="entry name" value="Ribosomal_L22"/>
    <property type="match status" value="1"/>
</dbReference>
<feature type="transmembrane region" description="Helical" evidence="7">
    <location>
        <begin position="20"/>
        <end position="39"/>
    </location>
</feature>
<evidence type="ECO:0000256" key="7">
    <source>
        <dbReference type="SAM" id="Phobius"/>
    </source>
</evidence>
<feature type="repeat" description="PPR" evidence="5">
    <location>
        <begin position="236"/>
        <end position="270"/>
    </location>
</feature>
<dbReference type="AlphaFoldDB" id="A0A444YG55"/>
<evidence type="ECO:0000313" key="9">
    <source>
        <dbReference type="Proteomes" id="UP000289738"/>
    </source>
</evidence>
<dbReference type="GO" id="GO:0003735">
    <property type="term" value="F:structural constituent of ribosome"/>
    <property type="evidence" value="ECO:0007669"/>
    <property type="project" value="InterPro"/>
</dbReference>
<dbReference type="PANTHER" id="PTHR13501">
    <property type="entry name" value="CHLOROPLAST 50S RIBOSOMAL PROTEIN L22-RELATED"/>
    <property type="match status" value="1"/>
</dbReference>
<dbReference type="STRING" id="3818.A0A444YG55"/>
<dbReference type="PROSITE" id="PS51375">
    <property type="entry name" value="PPR"/>
    <property type="match status" value="5"/>
</dbReference>
<sequence>MNSWALITSWLRRPQYCTDLIITIAIIVYHQLLCLPRVFNFLRKHKTYILLDGWGRAPNLPKARECFREMVCMGCDPDIVTYGIMVDILCKAGRVDEAEEVVKEMDANNCNATSFIHSVLVHTYGVENRIEDAINTFIEMESRGLKPDVVVYNALIGAFCKANKFKNVHRVLQEMESNGVDPNSRTCNVIISGLISQGETDRAFRVFRRMVKSCEPDADTYTMLIKMFSERNELEIAMKFGILINGLCQKGNAMKACVLMEEMIENGTRPSGSTFVKLRQLLIKEGREDVLKFLHEKVDLPLSFPASQQQQPTASAAVADELFSSSSVELRRRDPLLLDPFTSRRQVCSELLLASPPLSSSSSATLKSCLCLHRRSLSLLCIKPLSSIPSVPELTSPLPSPLLSSLQPLLSSLRCFHLSLYLSECIVIMVQWQRHFLPVFRQIAHSATTSSPQGKGLTTLTARTILLPSISSRSPVYHSFQYQGISGSTCLLSKSSDLEQTPTSSPLALTSFLGSKEAQDQKQTPVKKERVQAVMSKIKQSPKKVNLVAALVRGMLVKDALLQLQVTVKRASRTVYQGITQAQGNAVNNHGLDAERLIVAEAFVGKGLFRKKVSYHSKGRAGIKVKPECRLTVVVREITAEEEAKIARLKVHNFRKLTKREKRLVPHQLIVSNPVWGRKNKSSDRNSSATAA</sequence>
<feature type="repeat" description="PPR" evidence="5">
    <location>
        <begin position="183"/>
        <end position="213"/>
    </location>
</feature>
<dbReference type="Gene3D" id="3.90.470.10">
    <property type="entry name" value="Ribosomal protein L22/L17"/>
    <property type="match status" value="1"/>
</dbReference>
<feature type="repeat" description="PPR" evidence="5">
    <location>
        <begin position="148"/>
        <end position="182"/>
    </location>
</feature>
<dbReference type="SUPFAM" id="SSF54843">
    <property type="entry name" value="Ribosomal protein L22"/>
    <property type="match status" value="1"/>
</dbReference>
<gene>
    <name evidence="8" type="ORF">Ahy_B06g079801</name>
</gene>
<dbReference type="InterPro" id="IPR011990">
    <property type="entry name" value="TPR-like_helical_dom_sf"/>
</dbReference>
<organism evidence="8 9">
    <name type="scientific">Arachis hypogaea</name>
    <name type="common">Peanut</name>
    <dbReference type="NCBI Taxonomy" id="3818"/>
    <lineage>
        <taxon>Eukaryota</taxon>
        <taxon>Viridiplantae</taxon>
        <taxon>Streptophyta</taxon>
        <taxon>Embryophyta</taxon>
        <taxon>Tracheophyta</taxon>
        <taxon>Spermatophyta</taxon>
        <taxon>Magnoliopsida</taxon>
        <taxon>eudicotyledons</taxon>
        <taxon>Gunneridae</taxon>
        <taxon>Pentapetalae</taxon>
        <taxon>rosids</taxon>
        <taxon>fabids</taxon>
        <taxon>Fabales</taxon>
        <taxon>Fabaceae</taxon>
        <taxon>Papilionoideae</taxon>
        <taxon>50 kb inversion clade</taxon>
        <taxon>dalbergioids sensu lato</taxon>
        <taxon>Dalbergieae</taxon>
        <taxon>Pterocarpus clade</taxon>
        <taxon>Arachis</taxon>
    </lineage>
</organism>
<dbReference type="FunFam" id="3.90.470.10:FF:000013">
    <property type="entry name" value="50S ribosomal protein L22"/>
    <property type="match status" value="1"/>
</dbReference>
<dbReference type="Pfam" id="PF12854">
    <property type="entry name" value="PPR_1"/>
    <property type="match status" value="2"/>
</dbReference>
<feature type="repeat" description="PPR" evidence="5">
    <location>
        <begin position="113"/>
        <end position="147"/>
    </location>
</feature>
<dbReference type="Gene3D" id="1.25.40.10">
    <property type="entry name" value="Tetratricopeptide repeat domain"/>
    <property type="match status" value="3"/>
</dbReference>
<keyword evidence="7" id="KW-1133">Transmembrane helix</keyword>
<reference evidence="8 9" key="1">
    <citation type="submission" date="2019-01" db="EMBL/GenBank/DDBJ databases">
        <title>Sequencing of cultivated peanut Arachis hypogaea provides insights into genome evolution and oil improvement.</title>
        <authorList>
            <person name="Chen X."/>
        </authorList>
    </citation>
    <scope>NUCLEOTIDE SEQUENCE [LARGE SCALE GENOMIC DNA]</scope>
    <source>
        <strain evidence="9">cv. Fuhuasheng</strain>
        <tissue evidence="8">Leaves</tissue>
    </source>
</reference>
<dbReference type="InterPro" id="IPR047867">
    <property type="entry name" value="Ribosomal_uL22_bac/org-type"/>
</dbReference>
<dbReference type="NCBIfam" id="TIGR00756">
    <property type="entry name" value="PPR"/>
    <property type="match status" value="5"/>
</dbReference>
<protein>
    <recommendedName>
        <fullName evidence="10">50S ribosomal protein L22, chloroplastic</fullName>
    </recommendedName>
</protein>
<dbReference type="Pfam" id="PF13041">
    <property type="entry name" value="PPR_2"/>
    <property type="match status" value="1"/>
</dbReference>
<keyword evidence="9" id="KW-1185">Reference proteome</keyword>
<keyword evidence="3 6" id="KW-0689">Ribosomal protein</keyword>
<feature type="repeat" description="PPR" evidence="5">
    <location>
        <begin position="78"/>
        <end position="112"/>
    </location>
</feature>
<keyword evidence="7" id="KW-0472">Membrane</keyword>
<dbReference type="GO" id="GO:0006412">
    <property type="term" value="P:translation"/>
    <property type="evidence" value="ECO:0007669"/>
    <property type="project" value="InterPro"/>
</dbReference>
<evidence type="ECO:0000313" key="8">
    <source>
        <dbReference type="EMBL" id="RYR00922.1"/>
    </source>
</evidence>
<dbReference type="Pfam" id="PF01535">
    <property type="entry name" value="PPR"/>
    <property type="match status" value="1"/>
</dbReference>
<accession>A0A444YG55</accession>
<dbReference type="InterPro" id="IPR036394">
    <property type="entry name" value="Ribosomal_uL22_sf"/>
</dbReference>
<evidence type="ECO:0000256" key="1">
    <source>
        <dbReference type="ARBA" id="ARBA00009451"/>
    </source>
</evidence>
<dbReference type="InterPro" id="IPR002885">
    <property type="entry name" value="PPR_rpt"/>
</dbReference>
<proteinExistence type="inferred from homology"/>
<keyword evidence="4 6" id="KW-0687">Ribonucleoprotein</keyword>
<dbReference type="InterPro" id="IPR001063">
    <property type="entry name" value="Ribosomal_uL22"/>
</dbReference>
<evidence type="ECO:0000256" key="6">
    <source>
        <dbReference type="RuleBase" id="RU004005"/>
    </source>
</evidence>
<evidence type="ECO:0008006" key="10">
    <source>
        <dbReference type="Google" id="ProtNLM"/>
    </source>
</evidence>
<dbReference type="EMBL" id="SDMP01000016">
    <property type="protein sequence ID" value="RYR00922.1"/>
    <property type="molecule type" value="Genomic_DNA"/>
</dbReference>
<evidence type="ECO:0000256" key="2">
    <source>
        <dbReference type="ARBA" id="ARBA00022737"/>
    </source>
</evidence>
<dbReference type="GO" id="GO:0005762">
    <property type="term" value="C:mitochondrial large ribosomal subunit"/>
    <property type="evidence" value="ECO:0007669"/>
    <property type="project" value="TreeGrafter"/>
</dbReference>
<dbReference type="Pfam" id="PF00237">
    <property type="entry name" value="Ribosomal_L22"/>
    <property type="match status" value="1"/>
</dbReference>
<comment type="caution">
    <text evidence="8">The sequence shown here is derived from an EMBL/GenBank/DDBJ whole genome shotgun (WGS) entry which is preliminary data.</text>
</comment>
<keyword evidence="2" id="KW-0677">Repeat</keyword>
<evidence type="ECO:0000256" key="4">
    <source>
        <dbReference type="ARBA" id="ARBA00023274"/>
    </source>
</evidence>